<comment type="caution">
    <text evidence="1">The sequence shown here is derived from an EMBL/GenBank/DDBJ whole genome shotgun (WGS) entry which is preliminary data.</text>
</comment>
<dbReference type="RefSeq" id="WP_334578423.1">
    <property type="nucleotide sequence ID" value="NZ_JBEZVE010000012.1"/>
</dbReference>
<proteinExistence type="predicted"/>
<gene>
    <name evidence="1" type="ORF">AB0E89_24300</name>
</gene>
<evidence type="ECO:0000313" key="1">
    <source>
        <dbReference type="EMBL" id="MEU3783631.1"/>
    </source>
</evidence>
<evidence type="ECO:0000313" key="2">
    <source>
        <dbReference type="Proteomes" id="UP001550739"/>
    </source>
</evidence>
<reference evidence="1 2" key="1">
    <citation type="submission" date="2024-06" db="EMBL/GenBank/DDBJ databases">
        <title>The Natural Products Discovery Center: Release of the First 8490 Sequenced Strains for Exploring Actinobacteria Biosynthetic Diversity.</title>
        <authorList>
            <person name="Kalkreuter E."/>
            <person name="Kautsar S.A."/>
            <person name="Yang D."/>
            <person name="Bader C.D."/>
            <person name="Teijaro C.N."/>
            <person name="Fluegel L."/>
            <person name="Davis C.M."/>
            <person name="Simpson J.R."/>
            <person name="Lauterbach L."/>
            <person name="Steele A.D."/>
            <person name="Gui C."/>
            <person name="Meng S."/>
            <person name="Li G."/>
            <person name="Viehrig K."/>
            <person name="Ye F."/>
            <person name="Su P."/>
            <person name="Kiefer A.F."/>
            <person name="Nichols A."/>
            <person name="Cepeda A.J."/>
            <person name="Yan W."/>
            <person name="Fan B."/>
            <person name="Jiang Y."/>
            <person name="Adhikari A."/>
            <person name="Zheng C.-J."/>
            <person name="Schuster L."/>
            <person name="Cowan T.M."/>
            <person name="Smanski M.J."/>
            <person name="Chevrette M.G."/>
            <person name="De Carvalho L.P.S."/>
            <person name="Shen B."/>
        </authorList>
    </citation>
    <scope>NUCLEOTIDE SEQUENCE [LARGE SCALE GENOMIC DNA]</scope>
    <source>
        <strain evidence="1 2">NPDC033843</strain>
    </source>
</reference>
<name>A0ABV2ZM41_9ACTN</name>
<dbReference type="EMBL" id="JBEZVE010000012">
    <property type="protein sequence ID" value="MEU3783631.1"/>
    <property type="molecule type" value="Genomic_DNA"/>
</dbReference>
<sequence>MLTARSSSEAHLYMDLHACECGSGDFERRHRLEQHGDDIVAVYEGDCRQCGTTRRFTFRMAEETPPPPPAFGGAEPSKIIDPGEFADVAFRISESAGVELLNTPESEHHKLRKAVAYAVAAFEEIPKFIPPGEDAVPATAFTSEAGKARYAREPRKFERKIIEMNIKRARAVLADIDEVSAP</sequence>
<dbReference type="Proteomes" id="UP001550739">
    <property type="component" value="Unassembled WGS sequence"/>
</dbReference>
<protein>
    <submittedName>
        <fullName evidence="1">Uncharacterized protein</fullName>
    </submittedName>
</protein>
<accession>A0ABV2ZM41</accession>
<organism evidence="1 2">
    <name type="scientific">Streptomyces sp. 900129855</name>
    <dbReference type="NCBI Taxonomy" id="3155129"/>
    <lineage>
        <taxon>Bacteria</taxon>
        <taxon>Bacillati</taxon>
        <taxon>Actinomycetota</taxon>
        <taxon>Actinomycetes</taxon>
        <taxon>Kitasatosporales</taxon>
        <taxon>Streptomycetaceae</taxon>
        <taxon>Streptomyces</taxon>
    </lineage>
</organism>
<keyword evidence="2" id="KW-1185">Reference proteome</keyword>